<evidence type="ECO:0000259" key="4">
    <source>
        <dbReference type="Pfam" id="PF00347"/>
    </source>
</evidence>
<feature type="domain" description="Large ribosomal subunit protein uL6 alpha-beta" evidence="4">
    <location>
        <begin position="56"/>
        <end position="124"/>
    </location>
</feature>
<dbReference type="InterPro" id="IPR020040">
    <property type="entry name" value="Ribosomal_uL6_a/b-dom"/>
</dbReference>
<dbReference type="PANTHER" id="PTHR11655">
    <property type="entry name" value="60S/50S RIBOSOMAL PROTEIN L6/L9"/>
    <property type="match status" value="1"/>
</dbReference>
<dbReference type="Pfam" id="PF00347">
    <property type="entry name" value="Ribosomal_L6"/>
    <property type="match status" value="2"/>
</dbReference>
<evidence type="ECO:0000313" key="5">
    <source>
        <dbReference type="EMBL" id="BEI89486.1"/>
    </source>
</evidence>
<dbReference type="EMBL" id="AP028213">
    <property type="protein sequence ID" value="BEI89486.1"/>
    <property type="molecule type" value="Genomic_DNA"/>
</dbReference>
<sequence length="252" mass="27413">MNPRALLRTSVASSSRAFSTTARAASHVGSRPIPIPAKVEIQYPTSSIDPELPMASEAGQRFVEVKGPRGALTVPILPPIILDPPAAGQPLEVRVHDEEAKSHRSLWGLTRGLLNNAVKGVSEGYTVELRLVGVGYRAAVEPIPKVFRDIQASIPRVAKPASPGAPPYVLPPLPKDRLNIKLGFAHPVLIDIPVDIKVTTPAPTKIVLEGIDNQKLGRFAAKIRRWRKPEPYRGKGIFIGDETIKLKEIKKK</sequence>
<dbReference type="RefSeq" id="XP_060454752.1">
    <property type="nucleotide sequence ID" value="XM_060597906.1"/>
</dbReference>
<dbReference type="GO" id="GO:0003735">
    <property type="term" value="F:structural constituent of ribosome"/>
    <property type="evidence" value="ECO:0007669"/>
    <property type="project" value="InterPro"/>
</dbReference>
<dbReference type="GO" id="GO:0019843">
    <property type="term" value="F:rRNA binding"/>
    <property type="evidence" value="ECO:0007669"/>
    <property type="project" value="InterPro"/>
</dbReference>
<proteinExistence type="inferred from homology"/>
<dbReference type="Gene3D" id="3.90.930.12">
    <property type="entry name" value="Ribosomal protein L6, alpha-beta domain"/>
    <property type="match status" value="2"/>
</dbReference>
<dbReference type="InterPro" id="IPR000702">
    <property type="entry name" value="Ribosomal_uL6-like"/>
</dbReference>
<protein>
    <recommendedName>
        <fullName evidence="4">Large ribosomal subunit protein uL6 alpha-beta domain-containing protein</fullName>
    </recommendedName>
</protein>
<dbReference type="GeneID" id="85493357"/>
<dbReference type="KEGG" id="ccac:CcaHIS019_0208480"/>
<dbReference type="GO" id="GO:0005762">
    <property type="term" value="C:mitochondrial large ribosomal subunit"/>
    <property type="evidence" value="ECO:0007669"/>
    <property type="project" value="TreeGrafter"/>
</dbReference>
<dbReference type="SUPFAM" id="SSF56053">
    <property type="entry name" value="Ribosomal protein L6"/>
    <property type="match status" value="2"/>
</dbReference>
<gene>
    <name evidence="5" type="primary">MRPL6</name>
    <name evidence="5" type="ORF">CcaverHIS019_0208480</name>
</gene>
<organism evidence="5 6">
    <name type="scientific">Cutaneotrichosporon cavernicola</name>
    <dbReference type="NCBI Taxonomy" id="279322"/>
    <lineage>
        <taxon>Eukaryota</taxon>
        <taxon>Fungi</taxon>
        <taxon>Dikarya</taxon>
        <taxon>Basidiomycota</taxon>
        <taxon>Agaricomycotina</taxon>
        <taxon>Tremellomycetes</taxon>
        <taxon>Trichosporonales</taxon>
        <taxon>Trichosporonaceae</taxon>
        <taxon>Cutaneotrichosporon</taxon>
    </lineage>
</organism>
<evidence type="ECO:0000256" key="1">
    <source>
        <dbReference type="ARBA" id="ARBA00009356"/>
    </source>
</evidence>
<dbReference type="PANTHER" id="PTHR11655:SF14">
    <property type="entry name" value="LARGE RIBOSOMAL SUBUNIT PROTEIN UL6M"/>
    <property type="match status" value="1"/>
</dbReference>
<evidence type="ECO:0000313" key="6">
    <source>
        <dbReference type="Proteomes" id="UP001233271"/>
    </source>
</evidence>
<accession>A0AA48I1P2</accession>
<dbReference type="InterPro" id="IPR036789">
    <property type="entry name" value="Ribosomal_uL6-like_a/b-dom_sf"/>
</dbReference>
<evidence type="ECO:0000256" key="3">
    <source>
        <dbReference type="ARBA" id="ARBA00023274"/>
    </source>
</evidence>
<comment type="similarity">
    <text evidence="1">Belongs to the universal ribosomal protein uL6 family.</text>
</comment>
<keyword evidence="3" id="KW-0687">Ribonucleoprotein</keyword>
<feature type="domain" description="Large ribosomal subunit protein uL6 alpha-beta" evidence="4">
    <location>
        <begin position="177"/>
        <end position="237"/>
    </location>
</feature>
<dbReference type="GO" id="GO:0006412">
    <property type="term" value="P:translation"/>
    <property type="evidence" value="ECO:0007669"/>
    <property type="project" value="InterPro"/>
</dbReference>
<dbReference type="Proteomes" id="UP001233271">
    <property type="component" value="Chromosome 2"/>
</dbReference>
<reference evidence="5" key="1">
    <citation type="journal article" date="2023" name="BMC Genomics">
        <title>Chromosome-level genome assemblies of Cutaneotrichosporon spp. (Trichosporonales, Basidiomycota) reveal imbalanced evolution between nucleotide sequences and chromosome synteny.</title>
        <authorList>
            <person name="Kobayashi Y."/>
            <person name="Kayamori A."/>
            <person name="Aoki K."/>
            <person name="Shiwa Y."/>
            <person name="Matsutani M."/>
            <person name="Fujita N."/>
            <person name="Sugita T."/>
            <person name="Iwasaki W."/>
            <person name="Tanaka N."/>
            <person name="Takashima M."/>
        </authorList>
    </citation>
    <scope>NUCLEOTIDE SEQUENCE</scope>
    <source>
        <strain evidence="5">HIS019</strain>
    </source>
</reference>
<keyword evidence="2" id="KW-0689">Ribosomal protein</keyword>
<dbReference type="AlphaFoldDB" id="A0AA48I1P2"/>
<evidence type="ECO:0000256" key="2">
    <source>
        <dbReference type="ARBA" id="ARBA00022980"/>
    </source>
</evidence>
<keyword evidence="6" id="KW-1185">Reference proteome</keyword>
<name>A0AA48I1P2_9TREE</name>